<protein>
    <submittedName>
        <fullName evidence="1">Uncharacterized protein</fullName>
    </submittedName>
</protein>
<reference evidence="1" key="1">
    <citation type="journal article" date="2023" name="Insect Mol. Biol.">
        <title>Genome sequencing provides insights into the evolution of gene families encoding plant cell wall-degrading enzymes in longhorned beetles.</title>
        <authorList>
            <person name="Shin N.R."/>
            <person name="Okamura Y."/>
            <person name="Kirsch R."/>
            <person name="Pauchet Y."/>
        </authorList>
    </citation>
    <scope>NUCLEOTIDE SEQUENCE</scope>
    <source>
        <strain evidence="1">RBIC_L_NR</strain>
    </source>
</reference>
<dbReference type="EMBL" id="JANEYF010002589">
    <property type="protein sequence ID" value="KAJ8944482.1"/>
    <property type="molecule type" value="Genomic_DNA"/>
</dbReference>
<organism evidence="1 2">
    <name type="scientific">Rhamnusium bicolor</name>
    <dbReference type="NCBI Taxonomy" id="1586634"/>
    <lineage>
        <taxon>Eukaryota</taxon>
        <taxon>Metazoa</taxon>
        <taxon>Ecdysozoa</taxon>
        <taxon>Arthropoda</taxon>
        <taxon>Hexapoda</taxon>
        <taxon>Insecta</taxon>
        <taxon>Pterygota</taxon>
        <taxon>Neoptera</taxon>
        <taxon>Endopterygota</taxon>
        <taxon>Coleoptera</taxon>
        <taxon>Polyphaga</taxon>
        <taxon>Cucujiformia</taxon>
        <taxon>Chrysomeloidea</taxon>
        <taxon>Cerambycidae</taxon>
        <taxon>Lepturinae</taxon>
        <taxon>Rhagiini</taxon>
        <taxon>Rhamnusium</taxon>
    </lineage>
</organism>
<name>A0AAV8Y2S1_9CUCU</name>
<accession>A0AAV8Y2S1</accession>
<evidence type="ECO:0000313" key="2">
    <source>
        <dbReference type="Proteomes" id="UP001162156"/>
    </source>
</evidence>
<gene>
    <name evidence="1" type="ORF">NQ314_009466</name>
</gene>
<dbReference type="Proteomes" id="UP001162156">
    <property type="component" value="Unassembled WGS sequence"/>
</dbReference>
<comment type="caution">
    <text evidence="1">The sequence shown here is derived from an EMBL/GenBank/DDBJ whole genome shotgun (WGS) entry which is preliminary data.</text>
</comment>
<proteinExistence type="predicted"/>
<keyword evidence="2" id="KW-1185">Reference proteome</keyword>
<dbReference type="AlphaFoldDB" id="A0AAV8Y2S1"/>
<evidence type="ECO:0000313" key="1">
    <source>
        <dbReference type="EMBL" id="KAJ8944482.1"/>
    </source>
</evidence>
<sequence length="323" mass="38232">MSTIEENIPAFSMWKMFNDTVPVLMKGDCSETSVRRLASIIQSKEFSNIFIFSKDPLLTFQEYHKIEQKYKAFTTWLLGQFFYLLGHDRFSKIHDIIIDTQLCILDQLSKTQLHVYNELAGEYNKAFDLLVNYSKEPSNKLLLKVFIPEMFEDLNTKLDLSQVHMEVSSKKKCLLVIGKLIKFVKYILMENFLFYSFDDGTYKTLDSILYLLSVSDTQMKLDIIDIFINIFSKPKHDFKEYDLEITKKWLIFSSLFEQFIYNIYNLQVDLKNKALDHFENLLVSYLKMGRDFKSTDRINMFIFSKSLERRDFLPSKKCVIGRN</sequence>